<keyword evidence="2" id="KW-0732">Signal</keyword>
<evidence type="ECO:0000313" key="4">
    <source>
        <dbReference type="Proteomes" id="UP001499990"/>
    </source>
</evidence>
<dbReference type="Proteomes" id="UP001499990">
    <property type="component" value="Unassembled WGS sequence"/>
</dbReference>
<keyword evidence="4" id="KW-1185">Reference proteome</keyword>
<feature type="signal peptide" evidence="2">
    <location>
        <begin position="1"/>
        <end position="24"/>
    </location>
</feature>
<dbReference type="EMBL" id="BAAAYL010000001">
    <property type="protein sequence ID" value="GAA3373563.1"/>
    <property type="molecule type" value="Genomic_DNA"/>
</dbReference>
<feature type="chain" id="PRO_5047362479" evidence="2">
    <location>
        <begin position="25"/>
        <end position="65"/>
    </location>
</feature>
<gene>
    <name evidence="3" type="ORF">GCM10020367_33980</name>
</gene>
<evidence type="ECO:0000313" key="3">
    <source>
        <dbReference type="EMBL" id="GAA3373563.1"/>
    </source>
</evidence>
<organism evidence="3 4">
    <name type="scientific">Streptomyces sannanensis</name>
    <dbReference type="NCBI Taxonomy" id="285536"/>
    <lineage>
        <taxon>Bacteria</taxon>
        <taxon>Bacillati</taxon>
        <taxon>Actinomycetota</taxon>
        <taxon>Actinomycetes</taxon>
        <taxon>Kitasatosporales</taxon>
        <taxon>Streptomycetaceae</taxon>
        <taxon>Streptomyces</taxon>
    </lineage>
</organism>
<protein>
    <submittedName>
        <fullName evidence="3">Uncharacterized protein</fullName>
    </submittedName>
</protein>
<evidence type="ECO:0000256" key="2">
    <source>
        <dbReference type="SAM" id="SignalP"/>
    </source>
</evidence>
<feature type="region of interest" description="Disordered" evidence="1">
    <location>
        <begin position="34"/>
        <end position="65"/>
    </location>
</feature>
<proteinExistence type="predicted"/>
<reference evidence="4" key="1">
    <citation type="journal article" date="2019" name="Int. J. Syst. Evol. Microbiol.">
        <title>The Global Catalogue of Microorganisms (GCM) 10K type strain sequencing project: providing services to taxonomists for standard genome sequencing and annotation.</title>
        <authorList>
            <consortium name="The Broad Institute Genomics Platform"/>
            <consortium name="The Broad Institute Genome Sequencing Center for Infectious Disease"/>
            <person name="Wu L."/>
            <person name="Ma J."/>
        </authorList>
    </citation>
    <scope>NUCLEOTIDE SEQUENCE [LARGE SCALE GENOMIC DNA]</scope>
    <source>
        <strain evidence="4">JCM 9651</strain>
    </source>
</reference>
<accession>A0ABP6SD70</accession>
<comment type="caution">
    <text evidence="3">The sequence shown here is derived from an EMBL/GenBank/DDBJ whole genome shotgun (WGS) entry which is preliminary data.</text>
</comment>
<name>A0ABP6SD70_9ACTN</name>
<evidence type="ECO:0000256" key="1">
    <source>
        <dbReference type="SAM" id="MobiDB-lite"/>
    </source>
</evidence>
<sequence>MSKRMLRSVLALAIAGAAALAVMAPLDPGWGASPTLSADPGWGLSAPQAELDPGWGTAKPASTEA</sequence>